<evidence type="ECO:0000256" key="1">
    <source>
        <dbReference type="ARBA" id="ARBA00004123"/>
    </source>
</evidence>
<dbReference type="VEuPathDB" id="VectorBase:AALB009604"/>
<keyword evidence="13 17" id="KW-0267">Excision nuclease</keyword>
<dbReference type="InterPro" id="IPR037315">
    <property type="entry name" value="EXO1_H3TH"/>
</dbReference>
<dbReference type="CTD" id="35119"/>
<evidence type="ECO:0000256" key="5">
    <source>
        <dbReference type="ARBA" id="ARBA00022722"/>
    </source>
</evidence>
<evidence type="ECO:0000256" key="8">
    <source>
        <dbReference type="ARBA" id="ARBA00022763"/>
    </source>
</evidence>
<keyword evidence="12 17" id="KW-0460">Magnesium</keyword>
<reference evidence="21 22" key="1">
    <citation type="journal article" date="2017" name="G3 (Bethesda)">
        <title>The Physical Genome Mapping of Anopheles albimanus Corrected Scaffold Misassemblies and Identified Interarm Rearrangements in Genus Anopheles.</title>
        <authorList>
            <person name="Artemov G.N."/>
            <person name="Peery A.N."/>
            <person name="Jiang X."/>
            <person name="Tu Z."/>
            <person name="Stegniy V.N."/>
            <person name="Sharakhova M.V."/>
            <person name="Sharakhov I.V."/>
        </authorList>
    </citation>
    <scope>NUCLEOTIDE SEQUENCE [LARGE SCALE GENOMIC DNA]</scope>
    <source>
        <strain evidence="21 22">ALBI9_A</strain>
    </source>
</reference>
<evidence type="ECO:0000256" key="14">
    <source>
        <dbReference type="ARBA" id="ARBA00023125"/>
    </source>
</evidence>
<dbReference type="Gene3D" id="3.40.50.1010">
    <property type="entry name" value="5'-nuclease"/>
    <property type="match status" value="1"/>
</dbReference>
<evidence type="ECO:0000313" key="22">
    <source>
        <dbReference type="Proteomes" id="UP000069272"/>
    </source>
</evidence>
<evidence type="ECO:0000256" key="6">
    <source>
        <dbReference type="ARBA" id="ARBA00022723"/>
    </source>
</evidence>
<evidence type="ECO:0000256" key="15">
    <source>
        <dbReference type="ARBA" id="ARBA00023204"/>
    </source>
</evidence>
<keyword evidence="16 17" id="KW-0539">Nucleus</keyword>
<dbReference type="Proteomes" id="UP000069272">
    <property type="component" value="Chromosome 2R"/>
</dbReference>
<evidence type="ECO:0000256" key="12">
    <source>
        <dbReference type="ARBA" id="ARBA00022842"/>
    </source>
</evidence>
<proteinExistence type="inferred from homology"/>
<dbReference type="Pfam" id="PF00752">
    <property type="entry name" value="XPG_N"/>
    <property type="match status" value="1"/>
</dbReference>
<dbReference type="CDD" id="cd09857">
    <property type="entry name" value="PIN_EXO1"/>
    <property type="match status" value="1"/>
</dbReference>
<dbReference type="GO" id="GO:0046872">
    <property type="term" value="F:metal ion binding"/>
    <property type="evidence" value="ECO:0007669"/>
    <property type="project" value="UniProtKB-UniRule"/>
</dbReference>
<dbReference type="AlphaFoldDB" id="A0A182FSS4"/>
<dbReference type="InterPro" id="IPR006086">
    <property type="entry name" value="XPG-I_dom"/>
</dbReference>
<keyword evidence="10 17" id="KW-0378">Hydrolase</keyword>
<dbReference type="PROSITE" id="PS00841">
    <property type="entry name" value="XPG_1"/>
    <property type="match status" value="1"/>
</dbReference>
<dbReference type="InterPro" id="IPR019974">
    <property type="entry name" value="XPG_CS"/>
</dbReference>
<keyword evidence="11 17" id="KW-0269">Exonuclease</keyword>
<evidence type="ECO:0000256" key="7">
    <source>
        <dbReference type="ARBA" id="ARBA00022759"/>
    </source>
</evidence>
<dbReference type="InterPro" id="IPR008918">
    <property type="entry name" value="HhH2"/>
</dbReference>
<dbReference type="OrthoDB" id="26491at2759"/>
<dbReference type="STRING" id="7167.A0A182FSS4"/>
<evidence type="ECO:0000256" key="18">
    <source>
        <dbReference type="SAM" id="MobiDB-lite"/>
    </source>
</evidence>
<dbReference type="GO" id="GO:0005634">
    <property type="term" value="C:nucleus"/>
    <property type="evidence" value="ECO:0007669"/>
    <property type="project" value="UniProtKB-SubCell"/>
</dbReference>
<dbReference type="GO" id="GO:0035312">
    <property type="term" value="F:5'-3' DNA exonuclease activity"/>
    <property type="evidence" value="ECO:0007669"/>
    <property type="project" value="UniProtKB-UniRule"/>
</dbReference>
<evidence type="ECO:0000256" key="10">
    <source>
        <dbReference type="ARBA" id="ARBA00022801"/>
    </source>
</evidence>
<keyword evidence="7" id="KW-0255">Endonuclease</keyword>
<dbReference type="VEuPathDB" id="VectorBase:AALB20_028558"/>
<dbReference type="GO" id="GO:0006298">
    <property type="term" value="P:mismatch repair"/>
    <property type="evidence" value="ECO:0007669"/>
    <property type="project" value="TreeGrafter"/>
</dbReference>
<keyword evidence="4" id="KW-0597">Phosphoprotein</keyword>
<comment type="cofactor">
    <cofactor evidence="17">
        <name>Mg(2+)</name>
        <dbReference type="ChEBI" id="CHEBI:18420"/>
    </cofactor>
    <text evidence="17">Binds 2 magnesium ions per subunit. They probably participate in the reaction catalyzed by the enzyme. May bind an additional third magnesium ion after substrate binding.</text>
</comment>
<evidence type="ECO:0000256" key="3">
    <source>
        <dbReference type="ARBA" id="ARBA00020324"/>
    </source>
</evidence>
<evidence type="ECO:0000256" key="13">
    <source>
        <dbReference type="ARBA" id="ARBA00022881"/>
    </source>
</evidence>
<comment type="function">
    <text evidence="17">5'-&gt;3' double-stranded DNA exonuclease which may also possess a cryptic 3'-&gt;5' double-stranded DNA exonuclease activity. Functions in DNA mismatch repair.</text>
</comment>
<dbReference type="KEGG" id="aali:118468305"/>
<feature type="domain" description="XPG-I" evidence="19">
    <location>
        <begin position="138"/>
        <end position="211"/>
    </location>
</feature>
<organism evidence="21 22">
    <name type="scientific">Anopheles albimanus</name>
    <name type="common">New world malaria mosquito</name>
    <dbReference type="NCBI Taxonomy" id="7167"/>
    <lineage>
        <taxon>Eukaryota</taxon>
        <taxon>Metazoa</taxon>
        <taxon>Ecdysozoa</taxon>
        <taxon>Arthropoda</taxon>
        <taxon>Hexapoda</taxon>
        <taxon>Insecta</taxon>
        <taxon>Pterygota</taxon>
        <taxon>Neoptera</taxon>
        <taxon>Endopterygota</taxon>
        <taxon>Diptera</taxon>
        <taxon>Nematocera</taxon>
        <taxon>Culicoidea</taxon>
        <taxon>Culicidae</taxon>
        <taxon>Anophelinae</taxon>
        <taxon>Anopheles</taxon>
    </lineage>
</organism>
<dbReference type="PANTHER" id="PTHR11081:SF8">
    <property type="entry name" value="EXONUCLEASE 1"/>
    <property type="match status" value="1"/>
</dbReference>
<keyword evidence="15 17" id="KW-0234">DNA repair</keyword>
<dbReference type="SMART" id="SM00279">
    <property type="entry name" value="HhH2"/>
    <property type="match status" value="1"/>
</dbReference>
<dbReference type="GeneID" id="118468305"/>
<evidence type="ECO:0000259" key="20">
    <source>
        <dbReference type="SMART" id="SM00485"/>
    </source>
</evidence>
<protein>
    <recommendedName>
        <fullName evidence="3 17">Exonuclease 1</fullName>
        <ecNumber evidence="17">3.1.-.-</ecNumber>
    </recommendedName>
</protein>
<dbReference type="GO" id="GO:0017108">
    <property type="term" value="F:5'-flap endonuclease activity"/>
    <property type="evidence" value="ECO:0007669"/>
    <property type="project" value="TreeGrafter"/>
</dbReference>
<dbReference type="InterPro" id="IPR029060">
    <property type="entry name" value="PIN-like_dom_sf"/>
</dbReference>
<dbReference type="EC" id="3.1.-.-" evidence="17"/>
<dbReference type="SMART" id="SM00484">
    <property type="entry name" value="XPGI"/>
    <property type="match status" value="1"/>
</dbReference>
<name>A0A182FSS4_ANOAL</name>
<sequence length="839" mass="93366">MGITGLLPFLEKASSACHLKELRGKCVAIDSYCWLHRGAFGCAERLARGEQTDAHIRYCLKYVQLLLSYNIKPILVFDGRHLPAKAATEAKRRESRENARKRGAELLRLGRIDEARSFLRRCVDITHEMALQLIQECRKRNVDCVVAPYEADAQLAFLNRADIAQYVITEDSDLVLFGCSRILFKLDLAGNGRLVESTKLHLAMGCREERYQFDKFRQMCILSGCDYLESLPGIGLAKACRFILKTEDPDIKRALAKIPAYLNMRQLSVSEEYKSEFLKAEATFKHMVVYDPVERRQKRLTEPLDEGTPEEYCCNAGEFLDEDTAFNLALGNLDPFSLRLLDNWHPDKTPEGHGAGDIKRSRHLSIWQQNRSSAGEETCEKQSLPTASITNAQKQQPFVKRSLMNAAFEEQGTKDTIADVLQAYGIEAPPEPPMKRLCPAEFPQPSSIRSIAFEYEDVNVLEAMALLERQESPKRYRNPFVVATNTAVSCREASNALLSPTKITPSNRSLLQNLSPVKRIDYSVSHSSGQDIKMASQVDNTATAVTTSRLSRFKRTNTTASCSASAGQKVISRFFCSQTSTVNSCTVNNDLSPKQDQPEATGESPTAIVRKFKSKQETQKLAAAALYLRSPEAQLKLRGDRTPEKRRTGCDYETSTIEKAFPSVEEGLVVKVDSGIVVNDEEPNASDGDGLSLSQKENDDSAMNTVVFESNETKGRKAARLSLFEHKHVTRIESEDDKGSDDLAIVLDDADDGSSEAKADNHTDNEGTKTDLKLEHGKPPFTITASSHASRKTNSKPTCRRPGLSAIRGKPSKDAAGLTQSRLSMFGFQKKSSMQLDKR</sequence>
<feature type="domain" description="XPG N-terminal" evidence="20">
    <location>
        <begin position="1"/>
        <end position="99"/>
    </location>
</feature>
<feature type="region of interest" description="Disordered" evidence="18">
    <location>
        <begin position="679"/>
        <end position="700"/>
    </location>
</feature>
<keyword evidence="5 17" id="KW-0540">Nuclease</keyword>
<dbReference type="Gene3D" id="1.10.150.20">
    <property type="entry name" value="5' to 3' exonuclease, C-terminal subdomain"/>
    <property type="match status" value="1"/>
</dbReference>
<dbReference type="SMART" id="SM00485">
    <property type="entry name" value="XPGN"/>
    <property type="match status" value="1"/>
</dbReference>
<dbReference type="PANTHER" id="PTHR11081">
    <property type="entry name" value="FLAP ENDONUCLEASE FAMILY MEMBER"/>
    <property type="match status" value="1"/>
</dbReference>
<dbReference type="SUPFAM" id="SSF88723">
    <property type="entry name" value="PIN domain-like"/>
    <property type="match status" value="1"/>
</dbReference>
<keyword evidence="14 17" id="KW-0238">DNA-binding</keyword>
<dbReference type="EnsemblMetazoa" id="AALB009604-RA">
    <property type="protein sequence ID" value="AALB009604-PA"/>
    <property type="gene ID" value="AALB009604"/>
</dbReference>
<dbReference type="FunFam" id="3.40.50.1010:FF:000002">
    <property type="entry name" value="Exonuclease 1, putative"/>
    <property type="match status" value="1"/>
</dbReference>
<dbReference type="GO" id="GO:0003677">
    <property type="term" value="F:DNA binding"/>
    <property type="evidence" value="ECO:0007669"/>
    <property type="project" value="UniProtKB-UniRule"/>
</dbReference>
<evidence type="ECO:0000256" key="9">
    <source>
        <dbReference type="ARBA" id="ARBA00022769"/>
    </source>
</evidence>
<evidence type="ECO:0000256" key="11">
    <source>
        <dbReference type="ARBA" id="ARBA00022839"/>
    </source>
</evidence>
<evidence type="ECO:0000259" key="19">
    <source>
        <dbReference type="SMART" id="SM00484"/>
    </source>
</evidence>
<dbReference type="InterPro" id="IPR044752">
    <property type="entry name" value="PIN-like_EXO1"/>
</dbReference>
<evidence type="ECO:0000256" key="17">
    <source>
        <dbReference type="RuleBase" id="RU910737"/>
    </source>
</evidence>
<comment type="subcellular location">
    <subcellularLocation>
        <location evidence="1 17">Nucleus</location>
    </subcellularLocation>
</comment>
<accession>A0A182FSS4</accession>
<dbReference type="PRINTS" id="PR00853">
    <property type="entry name" value="XPGRADSUPER"/>
</dbReference>
<feature type="compositionally biased region" description="Polar residues" evidence="18">
    <location>
        <begin position="830"/>
        <end position="839"/>
    </location>
</feature>
<dbReference type="InterPro" id="IPR006084">
    <property type="entry name" value="XPG/Rad2"/>
</dbReference>
<reference evidence="21" key="2">
    <citation type="submission" date="2022-08" db="UniProtKB">
        <authorList>
            <consortium name="EnsemblMetazoa"/>
        </authorList>
    </citation>
    <scope>IDENTIFICATION</scope>
    <source>
        <strain evidence="21">STECLA/ALBI9_A</strain>
    </source>
</reference>
<dbReference type="InterPro" id="IPR036279">
    <property type="entry name" value="5-3_exonuclease_C_sf"/>
</dbReference>
<keyword evidence="6 17" id="KW-0479">Metal-binding</keyword>
<keyword evidence="22" id="KW-1185">Reference proteome</keyword>
<dbReference type="CDD" id="cd09908">
    <property type="entry name" value="H3TH_EXO1"/>
    <property type="match status" value="1"/>
</dbReference>
<dbReference type="FunFam" id="1.10.150.20:FF:000011">
    <property type="entry name" value="exonuclease 1"/>
    <property type="match status" value="1"/>
</dbReference>
<dbReference type="InterPro" id="IPR006085">
    <property type="entry name" value="XPG_DNA_repair_N"/>
</dbReference>
<dbReference type="PROSITE" id="PS00842">
    <property type="entry name" value="XPG_2"/>
    <property type="match status" value="1"/>
</dbReference>
<feature type="region of interest" description="Disordered" evidence="18">
    <location>
        <begin position="751"/>
        <end position="839"/>
    </location>
</feature>
<keyword evidence="9 17" id="KW-0228">DNA excision</keyword>
<feature type="compositionally biased region" description="Basic and acidic residues" evidence="18">
    <location>
        <begin position="755"/>
        <end position="778"/>
    </location>
</feature>
<evidence type="ECO:0000256" key="16">
    <source>
        <dbReference type="ARBA" id="ARBA00023242"/>
    </source>
</evidence>
<comment type="similarity">
    <text evidence="2 17">Belongs to the XPG/RAD2 endonuclease family. EXO1 subfamily.</text>
</comment>
<dbReference type="SUPFAM" id="SSF47807">
    <property type="entry name" value="5' to 3' exonuclease, C-terminal subdomain"/>
    <property type="match status" value="1"/>
</dbReference>
<keyword evidence="8 17" id="KW-0227">DNA damage</keyword>
<dbReference type="Pfam" id="PF00867">
    <property type="entry name" value="XPG_I"/>
    <property type="match status" value="1"/>
</dbReference>
<evidence type="ECO:0000256" key="4">
    <source>
        <dbReference type="ARBA" id="ARBA00022553"/>
    </source>
</evidence>
<dbReference type="GO" id="GO:0006310">
    <property type="term" value="P:DNA recombination"/>
    <property type="evidence" value="ECO:0007669"/>
    <property type="project" value="TreeGrafter"/>
</dbReference>
<evidence type="ECO:0000256" key="2">
    <source>
        <dbReference type="ARBA" id="ARBA00010563"/>
    </source>
</evidence>
<dbReference type="RefSeq" id="XP_035794936.1">
    <property type="nucleotide sequence ID" value="XM_035939043.1"/>
</dbReference>
<evidence type="ECO:0000313" key="21">
    <source>
        <dbReference type="EnsemblMetazoa" id="AALB009604-PA"/>
    </source>
</evidence>